<dbReference type="CDD" id="cd23509">
    <property type="entry name" value="Gnk2-like"/>
    <property type="match status" value="1"/>
</dbReference>
<dbReference type="Proteomes" id="UP001632038">
    <property type="component" value="Unassembled WGS sequence"/>
</dbReference>
<comment type="subcellular location">
    <subcellularLocation>
        <location evidence="1">Secreted</location>
    </subcellularLocation>
</comment>
<evidence type="ECO:0000256" key="5">
    <source>
        <dbReference type="ARBA" id="ARBA00038515"/>
    </source>
</evidence>
<evidence type="ECO:0000259" key="7">
    <source>
        <dbReference type="PROSITE" id="PS51473"/>
    </source>
</evidence>
<dbReference type="GO" id="GO:0005576">
    <property type="term" value="C:extracellular region"/>
    <property type="evidence" value="ECO:0007669"/>
    <property type="project" value="UniProtKB-SubCell"/>
</dbReference>
<keyword evidence="9" id="KW-1185">Reference proteome</keyword>
<evidence type="ECO:0000313" key="8">
    <source>
        <dbReference type="EMBL" id="KAL3616304.1"/>
    </source>
</evidence>
<comment type="caution">
    <text evidence="8">The sequence shown here is derived from an EMBL/GenBank/DDBJ whole genome shotgun (WGS) entry which is preliminary data.</text>
</comment>
<evidence type="ECO:0000256" key="1">
    <source>
        <dbReference type="ARBA" id="ARBA00004613"/>
    </source>
</evidence>
<sequence>MNNNNTLFLPILLALFFLIISIAPSQSEEPASVSCDTENATSQISTNIAFLLPNLDTQNGSKLVTYGYNESKVYGLAQCIGNVSNQACQSCIKNAIDVIHGHCPIQSGAWIWYDNCHLKYSNRSFYGESGGWADSVLVNSEKVTGFKDFNKSLTELMINTTDEALGSPNGFGSGSIKLAG</sequence>
<name>A0ABD3BG91_9LAMI</name>
<accession>A0ABD3BG91</accession>
<keyword evidence="2" id="KW-0964">Secreted</keyword>
<reference evidence="9" key="1">
    <citation type="journal article" date="2024" name="IScience">
        <title>Strigolactones Initiate the Formation of Haustorium-like Structures in Castilleja.</title>
        <authorList>
            <person name="Buerger M."/>
            <person name="Peterson D."/>
            <person name="Chory J."/>
        </authorList>
    </citation>
    <scope>NUCLEOTIDE SEQUENCE [LARGE SCALE GENOMIC DNA]</scope>
</reference>
<dbReference type="InterPro" id="IPR050581">
    <property type="entry name" value="CRR_secretory_protein"/>
</dbReference>
<evidence type="ECO:0000256" key="3">
    <source>
        <dbReference type="ARBA" id="ARBA00022729"/>
    </source>
</evidence>
<dbReference type="EMBL" id="JAVIJP010000092">
    <property type="protein sequence ID" value="KAL3616304.1"/>
    <property type="molecule type" value="Genomic_DNA"/>
</dbReference>
<dbReference type="AlphaFoldDB" id="A0ABD3BG91"/>
<dbReference type="Gene3D" id="3.30.430.20">
    <property type="entry name" value="Gnk2 domain, C-X8-C-X2-C motif"/>
    <property type="match status" value="1"/>
</dbReference>
<feature type="chain" id="PRO_5044853366" description="Gnk2-homologous domain-containing protein" evidence="6">
    <location>
        <begin position="28"/>
        <end position="180"/>
    </location>
</feature>
<protein>
    <recommendedName>
        <fullName evidence="7">Gnk2-homologous domain-containing protein</fullName>
    </recommendedName>
</protein>
<proteinExistence type="inferred from homology"/>
<dbReference type="PANTHER" id="PTHR32411">
    <property type="entry name" value="CYSTEINE-RICH REPEAT SECRETORY PROTEIN 38-RELATED"/>
    <property type="match status" value="1"/>
</dbReference>
<dbReference type="Pfam" id="PF01657">
    <property type="entry name" value="Stress-antifung"/>
    <property type="match status" value="1"/>
</dbReference>
<feature type="signal peptide" evidence="6">
    <location>
        <begin position="1"/>
        <end position="27"/>
    </location>
</feature>
<gene>
    <name evidence="8" type="ORF">CASFOL_039694</name>
</gene>
<evidence type="ECO:0000256" key="2">
    <source>
        <dbReference type="ARBA" id="ARBA00022525"/>
    </source>
</evidence>
<evidence type="ECO:0000256" key="6">
    <source>
        <dbReference type="SAM" id="SignalP"/>
    </source>
</evidence>
<evidence type="ECO:0000313" key="9">
    <source>
        <dbReference type="Proteomes" id="UP001632038"/>
    </source>
</evidence>
<evidence type="ECO:0000256" key="4">
    <source>
        <dbReference type="ARBA" id="ARBA00022737"/>
    </source>
</evidence>
<keyword evidence="4" id="KW-0677">Repeat</keyword>
<keyword evidence="3 6" id="KW-0732">Signal</keyword>
<dbReference type="InterPro" id="IPR002902">
    <property type="entry name" value="GNK2"/>
</dbReference>
<dbReference type="InterPro" id="IPR038408">
    <property type="entry name" value="GNK2_sf"/>
</dbReference>
<organism evidence="8 9">
    <name type="scientific">Castilleja foliolosa</name>
    <dbReference type="NCBI Taxonomy" id="1961234"/>
    <lineage>
        <taxon>Eukaryota</taxon>
        <taxon>Viridiplantae</taxon>
        <taxon>Streptophyta</taxon>
        <taxon>Embryophyta</taxon>
        <taxon>Tracheophyta</taxon>
        <taxon>Spermatophyta</taxon>
        <taxon>Magnoliopsida</taxon>
        <taxon>eudicotyledons</taxon>
        <taxon>Gunneridae</taxon>
        <taxon>Pentapetalae</taxon>
        <taxon>asterids</taxon>
        <taxon>lamiids</taxon>
        <taxon>Lamiales</taxon>
        <taxon>Orobanchaceae</taxon>
        <taxon>Pedicularideae</taxon>
        <taxon>Castillejinae</taxon>
        <taxon>Castilleja</taxon>
    </lineage>
</organism>
<feature type="domain" description="Gnk2-homologous" evidence="7">
    <location>
        <begin position="26"/>
        <end position="125"/>
    </location>
</feature>
<dbReference type="PROSITE" id="PS51473">
    <property type="entry name" value="GNK2"/>
    <property type="match status" value="1"/>
</dbReference>
<comment type="similarity">
    <text evidence="5">Belongs to the cysteine-rich repeat secretory protein family.</text>
</comment>